<evidence type="ECO:0000256" key="9">
    <source>
        <dbReference type="SAM" id="SignalP"/>
    </source>
</evidence>
<comment type="similarity">
    <text evidence="3">Belongs to the bZIP family.</text>
</comment>
<dbReference type="PANTHER" id="PTHR47416">
    <property type="entry name" value="BASIC-LEUCINE ZIPPER TRANSCRIPTION FACTOR F-RELATED"/>
    <property type="match status" value="1"/>
</dbReference>
<dbReference type="OrthoDB" id="295274at2759"/>
<keyword evidence="4" id="KW-0805">Transcription regulation</keyword>
<evidence type="ECO:0000256" key="7">
    <source>
        <dbReference type="ARBA" id="ARBA00023242"/>
    </source>
</evidence>
<evidence type="ECO:0000256" key="3">
    <source>
        <dbReference type="ARBA" id="ARBA00007163"/>
    </source>
</evidence>
<comment type="caution">
    <text evidence="10">The sequence shown here is derived from an EMBL/GenBank/DDBJ whole genome shotgun (WGS) entry which is preliminary data.</text>
</comment>
<gene>
    <name evidence="10" type="ORF">IFM89_000752</name>
</gene>
<dbReference type="EMBL" id="JADFTS010000001">
    <property type="protein sequence ID" value="KAF9623263.1"/>
    <property type="molecule type" value="Genomic_DNA"/>
</dbReference>
<protein>
    <submittedName>
        <fullName evidence="10">Uncharacterized protein</fullName>
    </submittedName>
</protein>
<dbReference type="PANTHER" id="PTHR47416:SF3">
    <property type="entry name" value="BZIP TRANSCRIPTION FACTOR 17-RELATED"/>
    <property type="match status" value="1"/>
</dbReference>
<comment type="subcellular location">
    <subcellularLocation>
        <location evidence="2">Endoplasmic reticulum membrane</location>
        <topology evidence="2">Single-pass membrane protein</topology>
    </subcellularLocation>
    <subcellularLocation>
        <location evidence="1">Nucleus</location>
    </subcellularLocation>
</comment>
<evidence type="ECO:0000256" key="2">
    <source>
        <dbReference type="ARBA" id="ARBA00004389"/>
    </source>
</evidence>
<dbReference type="GO" id="GO:0005789">
    <property type="term" value="C:endoplasmic reticulum membrane"/>
    <property type="evidence" value="ECO:0007669"/>
    <property type="project" value="UniProtKB-SubCell"/>
</dbReference>
<feature type="region of interest" description="Disordered" evidence="8">
    <location>
        <begin position="27"/>
        <end position="64"/>
    </location>
</feature>
<dbReference type="Proteomes" id="UP000631114">
    <property type="component" value="Unassembled WGS sequence"/>
</dbReference>
<evidence type="ECO:0000256" key="4">
    <source>
        <dbReference type="ARBA" id="ARBA00023015"/>
    </source>
</evidence>
<keyword evidence="6" id="KW-0804">Transcription</keyword>
<evidence type="ECO:0000256" key="5">
    <source>
        <dbReference type="ARBA" id="ARBA00023125"/>
    </source>
</evidence>
<feature type="compositionally biased region" description="Basic and acidic residues" evidence="8">
    <location>
        <begin position="31"/>
        <end position="46"/>
    </location>
</feature>
<dbReference type="GO" id="GO:0003677">
    <property type="term" value="F:DNA binding"/>
    <property type="evidence" value="ECO:0007669"/>
    <property type="project" value="UniProtKB-KW"/>
</dbReference>
<proteinExistence type="inferred from homology"/>
<organism evidence="10 11">
    <name type="scientific">Coptis chinensis</name>
    <dbReference type="NCBI Taxonomy" id="261450"/>
    <lineage>
        <taxon>Eukaryota</taxon>
        <taxon>Viridiplantae</taxon>
        <taxon>Streptophyta</taxon>
        <taxon>Embryophyta</taxon>
        <taxon>Tracheophyta</taxon>
        <taxon>Spermatophyta</taxon>
        <taxon>Magnoliopsida</taxon>
        <taxon>Ranunculales</taxon>
        <taxon>Ranunculaceae</taxon>
        <taxon>Coptidoideae</taxon>
        <taxon>Coptis</taxon>
    </lineage>
</organism>
<evidence type="ECO:0000256" key="8">
    <source>
        <dbReference type="SAM" id="MobiDB-lite"/>
    </source>
</evidence>
<feature type="chain" id="PRO_5032368956" evidence="9">
    <location>
        <begin position="22"/>
        <end position="191"/>
    </location>
</feature>
<dbReference type="GO" id="GO:0005634">
    <property type="term" value="C:nucleus"/>
    <property type="evidence" value="ECO:0007669"/>
    <property type="project" value="UniProtKB-SubCell"/>
</dbReference>
<keyword evidence="9" id="KW-0732">Signal</keyword>
<feature type="signal peptide" evidence="9">
    <location>
        <begin position="1"/>
        <end position="21"/>
    </location>
</feature>
<accession>A0A835IXA6</accession>
<evidence type="ECO:0000256" key="1">
    <source>
        <dbReference type="ARBA" id="ARBA00004123"/>
    </source>
</evidence>
<keyword evidence="7" id="KW-0539">Nucleus</keyword>
<keyword evidence="11" id="KW-1185">Reference proteome</keyword>
<dbReference type="AlphaFoldDB" id="A0A835IXA6"/>
<keyword evidence="5" id="KW-0238">DNA-binding</keyword>
<sequence>MLNPLLTSKILAPFFYYLATALSVSNGGSQAERHPHMYRSSTERHKALNSCPRDGCKENPRSSAADGSLQKWFHEGLAGPILSSESVYLSKRNRRILNRLPVPLAESHLNSTEKHARMSSQNGAFHNKIVSSMVVSVLVDPREGGDREVDGGISPKSLSRIFVVVLIDSVKYVIYSCMLPFKGSTSQLVTT</sequence>
<name>A0A835IXA6_9MAGN</name>
<evidence type="ECO:0000256" key="6">
    <source>
        <dbReference type="ARBA" id="ARBA00023163"/>
    </source>
</evidence>
<evidence type="ECO:0000313" key="11">
    <source>
        <dbReference type="Proteomes" id="UP000631114"/>
    </source>
</evidence>
<reference evidence="10 11" key="1">
    <citation type="submission" date="2020-10" db="EMBL/GenBank/DDBJ databases">
        <title>The Coptis chinensis genome and diversification of protoberbering-type alkaloids.</title>
        <authorList>
            <person name="Wang B."/>
            <person name="Shu S."/>
            <person name="Song C."/>
            <person name="Liu Y."/>
        </authorList>
    </citation>
    <scope>NUCLEOTIDE SEQUENCE [LARGE SCALE GENOMIC DNA]</scope>
    <source>
        <strain evidence="10">HL-2020</strain>
        <tissue evidence="10">Leaf</tissue>
    </source>
</reference>
<evidence type="ECO:0000313" key="10">
    <source>
        <dbReference type="EMBL" id="KAF9623263.1"/>
    </source>
</evidence>